<protein>
    <recommendedName>
        <fullName evidence="2">hydroxymethylpyrimidine kinase</fullName>
        <ecNumber evidence="2">2.7.1.49</ecNumber>
    </recommendedName>
</protein>
<comment type="caution">
    <text evidence="4">The sequence shown here is derived from an EMBL/GenBank/DDBJ whole genome shotgun (WGS) entry which is preliminary data.</text>
</comment>
<dbReference type="InterPro" id="IPR029056">
    <property type="entry name" value="Ribokinase-like"/>
</dbReference>
<keyword evidence="4" id="KW-0808">Transferase</keyword>
<evidence type="ECO:0000256" key="2">
    <source>
        <dbReference type="ARBA" id="ARBA00012135"/>
    </source>
</evidence>
<keyword evidence="4" id="KW-0418">Kinase</keyword>
<sequence length="271" mass="28432">MRYISVLTIAGSDSCGGAGIQADLKTMSALGIYAATAITSVTVQNTTGVQAVQAIRPDIVAGQIKAVMDDIAPKVIKVGMVNNAEIIRAIADTLSPYPHATLVIDPVMVSTSGALLMQPHAVEAFCQCLLPLCTLLTPNIPEAEVLSHTSIRSIDDTERAARHILQLGCRAVLIKGGHLEGQAKTDVLYQADTPPLSFSHPTVTTRNTHGTGCTLSSAIASFIARGSSLPEAIQQAKCYLSSAIEAGKDVSIGRGNGPVNHLFNPEKLIIQ</sequence>
<name>A0ABS9CHW8_9BACT</name>
<evidence type="ECO:0000256" key="1">
    <source>
        <dbReference type="ARBA" id="ARBA00004948"/>
    </source>
</evidence>
<comment type="pathway">
    <text evidence="1">Cofactor biosynthesis; thiamine diphosphate biosynthesis.</text>
</comment>
<dbReference type="Proteomes" id="UP001200470">
    <property type="component" value="Unassembled WGS sequence"/>
</dbReference>
<dbReference type="EMBL" id="JADYTN010000013">
    <property type="protein sequence ID" value="MCF2563883.1"/>
    <property type="molecule type" value="Genomic_DNA"/>
</dbReference>
<evidence type="ECO:0000313" key="4">
    <source>
        <dbReference type="EMBL" id="MCF2563883.1"/>
    </source>
</evidence>
<accession>A0ABS9CHW8</accession>
<organism evidence="4 5">
    <name type="scientific">Xylanibacter brevis</name>
    <dbReference type="NCBI Taxonomy" id="83231"/>
    <lineage>
        <taxon>Bacteria</taxon>
        <taxon>Pseudomonadati</taxon>
        <taxon>Bacteroidota</taxon>
        <taxon>Bacteroidia</taxon>
        <taxon>Bacteroidales</taxon>
        <taxon>Prevotellaceae</taxon>
        <taxon>Xylanibacter</taxon>
    </lineage>
</organism>
<dbReference type="InterPro" id="IPR013749">
    <property type="entry name" value="PM/HMP-P_kinase-1"/>
</dbReference>
<evidence type="ECO:0000313" key="5">
    <source>
        <dbReference type="Proteomes" id="UP001200470"/>
    </source>
</evidence>
<dbReference type="EC" id="2.7.1.49" evidence="2"/>
<gene>
    <name evidence="4" type="primary">thiD</name>
    <name evidence="4" type="ORF">I6E12_07135</name>
</gene>
<evidence type="ECO:0000259" key="3">
    <source>
        <dbReference type="Pfam" id="PF08543"/>
    </source>
</evidence>
<dbReference type="GO" id="GO:0008972">
    <property type="term" value="F:phosphomethylpyrimidine kinase activity"/>
    <property type="evidence" value="ECO:0007669"/>
    <property type="project" value="UniProtKB-EC"/>
</dbReference>
<dbReference type="NCBIfam" id="TIGR00097">
    <property type="entry name" value="HMP-P_kinase"/>
    <property type="match status" value="1"/>
</dbReference>
<dbReference type="GO" id="GO:0008902">
    <property type="term" value="F:hydroxymethylpyrimidine kinase activity"/>
    <property type="evidence" value="ECO:0007669"/>
    <property type="project" value="UniProtKB-EC"/>
</dbReference>
<proteinExistence type="predicted"/>
<dbReference type="PANTHER" id="PTHR20858:SF17">
    <property type="entry name" value="HYDROXYMETHYLPYRIMIDINE_PHOSPHOMETHYLPYRIMIDINE KINASE THI20-RELATED"/>
    <property type="match status" value="1"/>
</dbReference>
<dbReference type="PANTHER" id="PTHR20858">
    <property type="entry name" value="PHOSPHOMETHYLPYRIMIDINE KINASE"/>
    <property type="match status" value="1"/>
</dbReference>
<dbReference type="RefSeq" id="WP_301638095.1">
    <property type="nucleotide sequence ID" value="NZ_JADYTN010000013.1"/>
</dbReference>
<dbReference type="Gene3D" id="3.40.1190.20">
    <property type="match status" value="1"/>
</dbReference>
<reference evidence="4 5" key="1">
    <citation type="submission" date="2020-12" db="EMBL/GenBank/DDBJ databases">
        <title>Whole genome sequences of gut porcine anaerobes.</title>
        <authorList>
            <person name="Kubasova T."/>
            <person name="Jahodarova E."/>
            <person name="Rychlik I."/>
        </authorList>
    </citation>
    <scope>NUCLEOTIDE SEQUENCE [LARGE SCALE GENOMIC DNA]</scope>
    <source>
        <strain evidence="4 5">An925</strain>
    </source>
</reference>
<dbReference type="Pfam" id="PF08543">
    <property type="entry name" value="Phos_pyr_kin"/>
    <property type="match status" value="1"/>
</dbReference>
<dbReference type="CDD" id="cd01169">
    <property type="entry name" value="HMPP_kinase"/>
    <property type="match status" value="1"/>
</dbReference>
<dbReference type="InterPro" id="IPR004399">
    <property type="entry name" value="HMP/HMP-P_kinase_dom"/>
</dbReference>
<feature type="domain" description="Pyridoxamine kinase/Phosphomethylpyrimidine kinase" evidence="3">
    <location>
        <begin position="13"/>
        <end position="260"/>
    </location>
</feature>
<keyword evidence="5" id="KW-1185">Reference proteome</keyword>
<dbReference type="SUPFAM" id="SSF53613">
    <property type="entry name" value="Ribokinase-like"/>
    <property type="match status" value="1"/>
</dbReference>